<evidence type="ECO:0000259" key="1">
    <source>
        <dbReference type="PROSITE" id="PS51186"/>
    </source>
</evidence>
<keyword evidence="3" id="KW-1185">Reference proteome</keyword>
<protein>
    <submittedName>
        <fullName evidence="2">Putative GNAT family N-acyltransferase</fullName>
    </submittedName>
</protein>
<proteinExistence type="predicted"/>
<dbReference type="RefSeq" id="WP_221480217.1">
    <property type="nucleotide sequence ID" value="NZ_JACHLK010000005.1"/>
</dbReference>
<dbReference type="InterPro" id="IPR016181">
    <property type="entry name" value="Acyl_CoA_acyltransferase"/>
</dbReference>
<accession>A0A7X0U9K2</accession>
<dbReference type="EMBL" id="JACHLK010000005">
    <property type="protein sequence ID" value="MBB6560251.1"/>
    <property type="molecule type" value="Genomic_DNA"/>
</dbReference>
<dbReference type="SUPFAM" id="SSF55729">
    <property type="entry name" value="Acyl-CoA N-acyltransferases (Nat)"/>
    <property type="match status" value="1"/>
</dbReference>
<evidence type="ECO:0000313" key="2">
    <source>
        <dbReference type="EMBL" id="MBB6560251.1"/>
    </source>
</evidence>
<feature type="domain" description="N-acetyltransferase" evidence="1">
    <location>
        <begin position="1"/>
        <end position="136"/>
    </location>
</feature>
<comment type="caution">
    <text evidence="2">The sequence shown here is derived from an EMBL/GenBank/DDBJ whole genome shotgun (WGS) entry which is preliminary data.</text>
</comment>
<keyword evidence="2" id="KW-0012">Acyltransferase</keyword>
<dbReference type="AlphaFoldDB" id="A0A7X0U9K2"/>
<dbReference type="Proteomes" id="UP000575083">
    <property type="component" value="Unassembled WGS sequence"/>
</dbReference>
<gene>
    <name evidence="2" type="ORF">HNP48_002925</name>
</gene>
<dbReference type="Gene3D" id="3.40.630.30">
    <property type="match status" value="1"/>
</dbReference>
<dbReference type="GO" id="GO:0016747">
    <property type="term" value="F:acyltransferase activity, transferring groups other than amino-acyl groups"/>
    <property type="evidence" value="ECO:0007669"/>
    <property type="project" value="InterPro"/>
</dbReference>
<sequence>MPGCLEIFDSNTPPFFDPSERAYFVKFLEENPCPYFVLEQAQAVVACGGYCEDAQGGMLLVWGMVRRDLHRQGLGKDLVHQRVQRILQAHPGAPIRLETSQHTQDFYGLLGFRAVARTQDYYGPGLHRVDMVLTPG</sequence>
<organism evidence="2 3">
    <name type="scientific">Acidovorax soli</name>
    <dbReference type="NCBI Taxonomy" id="592050"/>
    <lineage>
        <taxon>Bacteria</taxon>
        <taxon>Pseudomonadati</taxon>
        <taxon>Pseudomonadota</taxon>
        <taxon>Betaproteobacteria</taxon>
        <taxon>Burkholderiales</taxon>
        <taxon>Comamonadaceae</taxon>
        <taxon>Acidovorax</taxon>
    </lineage>
</organism>
<evidence type="ECO:0000313" key="3">
    <source>
        <dbReference type="Proteomes" id="UP000575083"/>
    </source>
</evidence>
<dbReference type="InterPro" id="IPR000182">
    <property type="entry name" value="GNAT_dom"/>
</dbReference>
<reference evidence="2 3" key="1">
    <citation type="submission" date="2020-08" db="EMBL/GenBank/DDBJ databases">
        <title>Functional genomics of gut bacteria from endangered species of beetles.</title>
        <authorList>
            <person name="Carlos-Shanley C."/>
        </authorList>
    </citation>
    <scope>NUCLEOTIDE SEQUENCE [LARGE SCALE GENOMIC DNA]</scope>
    <source>
        <strain evidence="2 3">S00198</strain>
    </source>
</reference>
<name>A0A7X0U9K2_9BURK</name>
<dbReference type="Pfam" id="PF13673">
    <property type="entry name" value="Acetyltransf_10"/>
    <property type="match status" value="1"/>
</dbReference>
<dbReference type="PROSITE" id="PS51186">
    <property type="entry name" value="GNAT"/>
    <property type="match status" value="1"/>
</dbReference>
<keyword evidence="2" id="KW-0808">Transferase</keyword>